<evidence type="ECO:0000313" key="2">
    <source>
        <dbReference type="Proteomes" id="UP001238163"/>
    </source>
</evidence>
<organism evidence="1 2">
    <name type="scientific">Oligosphaera ethanolica</name>
    <dbReference type="NCBI Taxonomy" id="760260"/>
    <lineage>
        <taxon>Bacteria</taxon>
        <taxon>Pseudomonadati</taxon>
        <taxon>Lentisphaerota</taxon>
        <taxon>Oligosphaeria</taxon>
        <taxon>Oligosphaerales</taxon>
        <taxon>Oligosphaeraceae</taxon>
        <taxon>Oligosphaera</taxon>
    </lineage>
</organism>
<dbReference type="EMBL" id="JAUSVL010000001">
    <property type="protein sequence ID" value="MDQ0291379.1"/>
    <property type="molecule type" value="Genomic_DNA"/>
</dbReference>
<keyword evidence="2" id="KW-1185">Reference proteome</keyword>
<evidence type="ECO:0000313" key="1">
    <source>
        <dbReference type="EMBL" id="MDQ0291379.1"/>
    </source>
</evidence>
<reference evidence="1" key="1">
    <citation type="submission" date="2023-07" db="EMBL/GenBank/DDBJ databases">
        <title>Genomic Encyclopedia of Type Strains, Phase IV (KMG-IV): sequencing the most valuable type-strain genomes for metagenomic binning, comparative biology and taxonomic classification.</title>
        <authorList>
            <person name="Goeker M."/>
        </authorList>
    </citation>
    <scope>NUCLEOTIDE SEQUENCE</scope>
    <source>
        <strain evidence="1">DSM 24202</strain>
    </source>
</reference>
<sequence length="361" mass="40959">MLNIHEPVHGALLNHRDGVAAGDALLITVRGTAPLACNVTVNGVAAQRQGDGFTAQIPLRQRCNDIVATASGHQGQSEQRISVIWDQSTQKRYRFAIDDNCFFLRELCRQQPADIFSNHYLAILKRLHDNYGTRFSLNLFYESPEKDFTLKMLPDRWRAQFAAASPWLRMTWHAYAEFPDRPYQYARAEKVLADIDLIHDEIVRFAGPASWCPPTIVHWGELLPSVLPAIAKRGTTALSGYFRRQEQHYAVSYGLDDWRCAQVESRGRLMEFASGIMLSQIDLVLNSTPLADILPCLSAAIAAGSRSEVIDLLTHEQYFWPFYHHFVPDHAERLDCALRFLTDHGYEPVWFHEGLLGAPQP</sequence>
<accession>A0AAE3VJQ0</accession>
<protein>
    <submittedName>
        <fullName evidence="1">Uncharacterized protein</fullName>
    </submittedName>
</protein>
<dbReference type="Proteomes" id="UP001238163">
    <property type="component" value="Unassembled WGS sequence"/>
</dbReference>
<dbReference type="RefSeq" id="WP_307264091.1">
    <property type="nucleotide sequence ID" value="NZ_JAUSVL010000001.1"/>
</dbReference>
<proteinExistence type="predicted"/>
<dbReference type="AlphaFoldDB" id="A0AAE3VJQ0"/>
<comment type="caution">
    <text evidence="1">The sequence shown here is derived from an EMBL/GenBank/DDBJ whole genome shotgun (WGS) entry which is preliminary data.</text>
</comment>
<gene>
    <name evidence="1" type="ORF">J3R75_003486</name>
</gene>
<name>A0AAE3VJQ0_9BACT</name>